<dbReference type="AlphaFoldDB" id="A0A1B7LIH4"/>
<name>A0A1B7LIH4_9FIRM</name>
<dbReference type="Proteomes" id="UP000078532">
    <property type="component" value="Unassembled WGS sequence"/>
</dbReference>
<protein>
    <submittedName>
        <fullName evidence="1">Uncharacterized protein</fullName>
    </submittedName>
</protein>
<evidence type="ECO:0000313" key="2">
    <source>
        <dbReference type="Proteomes" id="UP000078532"/>
    </source>
</evidence>
<evidence type="ECO:0000313" key="1">
    <source>
        <dbReference type="EMBL" id="OAT86367.1"/>
    </source>
</evidence>
<keyword evidence="2" id="KW-1185">Reference proteome</keyword>
<reference evidence="1 2" key="1">
    <citation type="submission" date="2016-04" db="EMBL/GenBank/DDBJ databases">
        <authorList>
            <person name="Evans L.H."/>
            <person name="Alamgir A."/>
            <person name="Owens N."/>
            <person name="Weber N.D."/>
            <person name="Virtaneva K."/>
            <person name="Barbian K."/>
            <person name="Babar A."/>
            <person name="Rosenke K."/>
        </authorList>
    </citation>
    <scope>NUCLEOTIDE SEQUENCE [LARGE SCALE GENOMIC DNA]</scope>
    <source>
        <strain evidence="1 2">LMa1</strain>
    </source>
</reference>
<organism evidence="1 2">
    <name type="scientific">Desulfotomaculum copahuensis</name>
    <dbReference type="NCBI Taxonomy" id="1838280"/>
    <lineage>
        <taxon>Bacteria</taxon>
        <taxon>Bacillati</taxon>
        <taxon>Bacillota</taxon>
        <taxon>Clostridia</taxon>
        <taxon>Eubacteriales</taxon>
        <taxon>Desulfotomaculaceae</taxon>
        <taxon>Desulfotomaculum</taxon>
    </lineage>
</organism>
<sequence length="61" mass="6736">MGAPDNTKEFCRVTSSGVTVYLHKSIRYREPVVIRLAGFLIFKHLVMDGWYSGLFAGAGTA</sequence>
<dbReference type="EMBL" id="LYVF01000018">
    <property type="protein sequence ID" value="OAT86367.1"/>
    <property type="molecule type" value="Genomic_DNA"/>
</dbReference>
<proteinExistence type="predicted"/>
<gene>
    <name evidence="1" type="ORF">A6M21_16660</name>
</gene>
<accession>A0A1B7LIH4</accession>
<comment type="caution">
    <text evidence="1">The sequence shown here is derived from an EMBL/GenBank/DDBJ whole genome shotgun (WGS) entry which is preliminary data.</text>
</comment>